<reference evidence="2 3" key="1">
    <citation type="submission" date="2019-07" db="EMBL/GenBank/DDBJ databases">
        <title>Complete Genome Sequence of Leptotrichia hofstadii Strain JCM16775.</title>
        <authorList>
            <person name="Watanabe S."/>
            <person name="Cui L."/>
        </authorList>
    </citation>
    <scope>NUCLEOTIDE SEQUENCE [LARGE SCALE GENOMIC DNA]</scope>
    <source>
        <strain evidence="2 3">JCM16775</strain>
    </source>
</reference>
<feature type="transmembrane region" description="Helical" evidence="1">
    <location>
        <begin position="288"/>
        <end position="308"/>
    </location>
</feature>
<dbReference type="Pfam" id="PF19528">
    <property type="entry name" value="DUF6056"/>
    <property type="match status" value="1"/>
</dbReference>
<accession>A0A510JDM0</accession>
<dbReference type="Proteomes" id="UP000321892">
    <property type="component" value="Chromosome"/>
</dbReference>
<sequence>MKIKRKIGLFYIFVFYVIFIMTLNYPNHPDEYMYSYIFGTDIRISYPIQLFISLKKMYFEWSGRVISNFLQQFFIFIGKDSFVILNSFVFILILFFSSKLILKILKIDNKFTEFNVLKTHVLVLFGIWFYIPAFSQDFIWMVGSTNYAWPLLLSILLLYYFIENTNEKKLNWKYILLLLVVAISNESSVVFTGIFMFLEIVLEKLKYNKCSQYKIKSIVYFFIFSLIQILAPGNMSRIKNESVEFFPKNTIFEKFLYIVNLNEIRILMILIVLLILLIFAFRLKKIKIPISLLITSILNLIVFIFILPRNENRALLYPIFGLILFLTILMYQILNEIRYKYQIIIILIISSFLLISVIKILNYYSVEIKYLESIRKTQLDYYKSKEEKEIVLEKYSSKINNISYRYQAFDFLETSPESFANLKIGKYFGFDKLYAVESGKKLLVVNFAPESDIKTLRFDMYGIEYSALYNFDKKNLKNNSLFLEIPKDVNRIDIQGNNFIIKNIKILKILEGKEFESNENIRTIEIR</sequence>
<feature type="transmembrane region" description="Helical" evidence="1">
    <location>
        <begin position="343"/>
        <end position="364"/>
    </location>
</feature>
<evidence type="ECO:0000313" key="2">
    <source>
        <dbReference type="EMBL" id="BBM37390.1"/>
    </source>
</evidence>
<organism evidence="2 3">
    <name type="scientific">Leptotrichia hofstadii</name>
    <dbReference type="NCBI Taxonomy" id="157688"/>
    <lineage>
        <taxon>Bacteria</taxon>
        <taxon>Fusobacteriati</taxon>
        <taxon>Fusobacteriota</taxon>
        <taxon>Fusobacteriia</taxon>
        <taxon>Fusobacteriales</taxon>
        <taxon>Leptotrichiaceae</taxon>
        <taxon>Leptotrichia</taxon>
    </lineage>
</organism>
<evidence type="ECO:0000313" key="3">
    <source>
        <dbReference type="Proteomes" id="UP000321892"/>
    </source>
</evidence>
<dbReference type="AlphaFoldDB" id="A0A510JDM0"/>
<dbReference type="RefSeq" id="WP_026745470.1">
    <property type="nucleotide sequence ID" value="NZ_AP019823.1"/>
</dbReference>
<gene>
    <name evidence="2" type="ORF">JCM16775_0065</name>
</gene>
<dbReference type="EMBL" id="AP019823">
    <property type="protein sequence ID" value="BBM37390.1"/>
    <property type="molecule type" value="Genomic_DNA"/>
</dbReference>
<keyword evidence="1" id="KW-1133">Transmembrane helix</keyword>
<feature type="transmembrane region" description="Helical" evidence="1">
    <location>
        <begin position="7"/>
        <end position="26"/>
    </location>
</feature>
<keyword evidence="3" id="KW-1185">Reference proteome</keyword>
<feature type="transmembrane region" description="Helical" evidence="1">
    <location>
        <begin position="73"/>
        <end position="96"/>
    </location>
</feature>
<feature type="transmembrane region" description="Helical" evidence="1">
    <location>
        <begin position="174"/>
        <end position="198"/>
    </location>
</feature>
<keyword evidence="1" id="KW-0812">Transmembrane</keyword>
<feature type="transmembrane region" description="Helical" evidence="1">
    <location>
        <begin position="255"/>
        <end position="281"/>
    </location>
</feature>
<protein>
    <submittedName>
        <fullName evidence="2">Uncharacterized protein</fullName>
    </submittedName>
</protein>
<keyword evidence="1" id="KW-0472">Membrane</keyword>
<feature type="transmembrane region" description="Helical" evidence="1">
    <location>
        <begin position="116"/>
        <end position="134"/>
    </location>
</feature>
<feature type="transmembrane region" description="Helical" evidence="1">
    <location>
        <begin position="218"/>
        <end position="235"/>
    </location>
</feature>
<feature type="transmembrane region" description="Helical" evidence="1">
    <location>
        <begin position="314"/>
        <end position="331"/>
    </location>
</feature>
<evidence type="ECO:0000256" key="1">
    <source>
        <dbReference type="SAM" id="Phobius"/>
    </source>
</evidence>
<feature type="transmembrane region" description="Helical" evidence="1">
    <location>
        <begin position="146"/>
        <end position="162"/>
    </location>
</feature>
<dbReference type="KEGG" id="lhf:JCM16775_0065"/>
<proteinExistence type="predicted"/>
<dbReference type="InterPro" id="IPR045691">
    <property type="entry name" value="DUF6056"/>
</dbReference>
<name>A0A510JDM0_9FUSO</name>